<gene>
    <name evidence="1" type="ORF">OIU77_006049</name>
</gene>
<dbReference type="Proteomes" id="UP001141253">
    <property type="component" value="Chromosome 18"/>
</dbReference>
<accession>A0ABQ9ASZ0</accession>
<organism evidence="1 2">
    <name type="scientific">Salix suchowensis</name>
    <dbReference type="NCBI Taxonomy" id="1278906"/>
    <lineage>
        <taxon>Eukaryota</taxon>
        <taxon>Viridiplantae</taxon>
        <taxon>Streptophyta</taxon>
        <taxon>Embryophyta</taxon>
        <taxon>Tracheophyta</taxon>
        <taxon>Spermatophyta</taxon>
        <taxon>Magnoliopsida</taxon>
        <taxon>eudicotyledons</taxon>
        <taxon>Gunneridae</taxon>
        <taxon>Pentapetalae</taxon>
        <taxon>rosids</taxon>
        <taxon>fabids</taxon>
        <taxon>Malpighiales</taxon>
        <taxon>Salicaceae</taxon>
        <taxon>Saliceae</taxon>
        <taxon>Salix</taxon>
    </lineage>
</organism>
<dbReference type="EMBL" id="JAPFFI010000017">
    <property type="protein sequence ID" value="KAJ6355583.1"/>
    <property type="molecule type" value="Genomic_DNA"/>
</dbReference>
<comment type="caution">
    <text evidence="1">The sequence shown here is derived from an EMBL/GenBank/DDBJ whole genome shotgun (WGS) entry which is preliminary data.</text>
</comment>
<name>A0ABQ9ASZ0_9ROSI</name>
<reference evidence="1" key="1">
    <citation type="submission" date="2022-10" db="EMBL/GenBank/DDBJ databases">
        <authorList>
            <person name="Hyden B.L."/>
            <person name="Feng K."/>
            <person name="Yates T."/>
            <person name="Jawdy S."/>
            <person name="Smart L.B."/>
            <person name="Muchero W."/>
        </authorList>
    </citation>
    <scope>NUCLEOTIDE SEQUENCE</scope>
    <source>
        <tissue evidence="1">Shoot tip</tissue>
    </source>
</reference>
<proteinExistence type="predicted"/>
<keyword evidence="2" id="KW-1185">Reference proteome</keyword>
<protein>
    <submittedName>
        <fullName evidence="1">Uncharacterized protein</fullName>
    </submittedName>
</protein>
<reference evidence="1" key="2">
    <citation type="journal article" date="2023" name="Int. J. Mol. Sci.">
        <title>De Novo Assembly and Annotation of 11 Diverse Shrub Willow (Salix) Genomes Reveals Novel Gene Organization in Sex-Linked Regions.</title>
        <authorList>
            <person name="Hyden B."/>
            <person name="Feng K."/>
            <person name="Yates T.B."/>
            <person name="Jawdy S."/>
            <person name="Cereghino C."/>
            <person name="Smart L.B."/>
            <person name="Muchero W."/>
        </authorList>
    </citation>
    <scope>NUCLEOTIDE SEQUENCE</scope>
    <source>
        <tissue evidence="1">Shoot tip</tissue>
    </source>
</reference>
<evidence type="ECO:0000313" key="2">
    <source>
        <dbReference type="Proteomes" id="UP001141253"/>
    </source>
</evidence>
<sequence length="126" mass="13944">MVSNACSSSVEDSIKGSSNYTMNLFIKLGEAFRKTSLARREEMRNHAIASLHKSFTLAEELGVLASQLYQLFQRGYICNVRRLTRKDGGIAASPGFRTFLAGSFEKNGYMYEGGFGSLGRDKIANK</sequence>
<evidence type="ECO:0000313" key="1">
    <source>
        <dbReference type="EMBL" id="KAJ6355583.1"/>
    </source>
</evidence>